<feature type="compositionally biased region" description="Polar residues" evidence="6">
    <location>
        <begin position="90"/>
        <end position="102"/>
    </location>
</feature>
<organism evidence="8 9">
    <name type="scientific">Trapa incisa</name>
    <dbReference type="NCBI Taxonomy" id="236973"/>
    <lineage>
        <taxon>Eukaryota</taxon>
        <taxon>Viridiplantae</taxon>
        <taxon>Streptophyta</taxon>
        <taxon>Embryophyta</taxon>
        <taxon>Tracheophyta</taxon>
        <taxon>Spermatophyta</taxon>
        <taxon>Magnoliopsida</taxon>
        <taxon>eudicotyledons</taxon>
        <taxon>Gunneridae</taxon>
        <taxon>Pentapetalae</taxon>
        <taxon>rosids</taxon>
        <taxon>malvids</taxon>
        <taxon>Myrtales</taxon>
        <taxon>Lythraceae</taxon>
        <taxon>Trapa</taxon>
    </lineage>
</organism>
<sequence length="314" mass="34141">MDRAVFQNSSPVQPIMAGGNPNWWWNPPLSAPPHIPMAVTAPASLFPELLYVPTAAGTSSSLLDINNPELPEPWSLLLGGFVGEDHGSGNYRTSNFQEQQSPNDPPALHHVKQENSRSIYFDLHGHPNDQQYFQFCNHSPVAPVNSSSARSCTSSIETNDVLDFSNRRPSTRCDSCASGGPQKKAKVQPSSNCKQVRKEKLGDRIIALHQLVSPFGKTDTASVLSEAIAYIRFLHGQVQALSTPYLGSRASGYPARQPINHHEEDGEKSMDMRSRGLCLVPVSCTDELGSQTNIGSVDYLAAASFGSAGISYQY</sequence>
<keyword evidence="4" id="KW-0804">Transcription</keyword>
<keyword evidence="5" id="KW-0539">Nucleus</keyword>
<evidence type="ECO:0000256" key="2">
    <source>
        <dbReference type="ARBA" id="ARBA00023015"/>
    </source>
</evidence>
<dbReference type="PANTHER" id="PTHR16223:SF238">
    <property type="entry name" value="TRANSCRIPTION FACTOR BHLH114"/>
    <property type="match status" value="1"/>
</dbReference>
<dbReference type="PROSITE" id="PS50888">
    <property type="entry name" value="BHLH"/>
    <property type="match status" value="1"/>
</dbReference>
<evidence type="ECO:0000256" key="3">
    <source>
        <dbReference type="ARBA" id="ARBA00023125"/>
    </source>
</evidence>
<proteinExistence type="predicted"/>
<dbReference type="InterPro" id="IPR011598">
    <property type="entry name" value="bHLH_dom"/>
</dbReference>
<evidence type="ECO:0000259" key="7">
    <source>
        <dbReference type="PROSITE" id="PS50888"/>
    </source>
</evidence>
<protein>
    <recommendedName>
        <fullName evidence="7">BHLH domain-containing protein</fullName>
    </recommendedName>
</protein>
<dbReference type="Proteomes" id="UP001345219">
    <property type="component" value="Chromosome 13"/>
</dbReference>
<keyword evidence="9" id="KW-1185">Reference proteome</keyword>
<evidence type="ECO:0000313" key="9">
    <source>
        <dbReference type="Proteomes" id="UP001345219"/>
    </source>
</evidence>
<dbReference type="InterPro" id="IPR045843">
    <property type="entry name" value="IND-like"/>
</dbReference>
<name>A0AAN7LA85_9MYRT</name>
<keyword evidence="2" id="KW-0805">Transcription regulation</keyword>
<evidence type="ECO:0000256" key="5">
    <source>
        <dbReference type="ARBA" id="ARBA00023242"/>
    </source>
</evidence>
<evidence type="ECO:0000313" key="8">
    <source>
        <dbReference type="EMBL" id="KAK4781230.1"/>
    </source>
</evidence>
<reference evidence="8 9" key="1">
    <citation type="journal article" date="2023" name="Hortic Res">
        <title>Pangenome of water caltrop reveals structural variations and asymmetric subgenome divergence after allopolyploidization.</title>
        <authorList>
            <person name="Zhang X."/>
            <person name="Chen Y."/>
            <person name="Wang L."/>
            <person name="Yuan Y."/>
            <person name="Fang M."/>
            <person name="Shi L."/>
            <person name="Lu R."/>
            <person name="Comes H.P."/>
            <person name="Ma Y."/>
            <person name="Chen Y."/>
            <person name="Huang G."/>
            <person name="Zhou Y."/>
            <person name="Zheng Z."/>
            <person name="Qiu Y."/>
        </authorList>
    </citation>
    <scope>NUCLEOTIDE SEQUENCE [LARGE SCALE GENOMIC DNA]</scope>
    <source>
        <tissue evidence="8">Roots</tissue>
    </source>
</reference>
<dbReference type="CDD" id="cd11393">
    <property type="entry name" value="bHLH_AtbHLH_like"/>
    <property type="match status" value="1"/>
</dbReference>
<dbReference type="GO" id="GO:0000978">
    <property type="term" value="F:RNA polymerase II cis-regulatory region sequence-specific DNA binding"/>
    <property type="evidence" value="ECO:0007669"/>
    <property type="project" value="TreeGrafter"/>
</dbReference>
<dbReference type="GO" id="GO:0005634">
    <property type="term" value="C:nucleus"/>
    <property type="evidence" value="ECO:0007669"/>
    <property type="project" value="UniProtKB-SubCell"/>
</dbReference>
<dbReference type="InterPro" id="IPR036638">
    <property type="entry name" value="HLH_DNA-bd_sf"/>
</dbReference>
<evidence type="ECO:0000256" key="4">
    <source>
        <dbReference type="ARBA" id="ARBA00023163"/>
    </source>
</evidence>
<dbReference type="PANTHER" id="PTHR16223">
    <property type="entry name" value="TRANSCRIPTION FACTOR BHLH83-RELATED"/>
    <property type="match status" value="1"/>
</dbReference>
<dbReference type="InterPro" id="IPR045239">
    <property type="entry name" value="bHLH95_bHLH"/>
</dbReference>
<accession>A0AAN7LA85</accession>
<feature type="domain" description="BHLH" evidence="7">
    <location>
        <begin position="185"/>
        <end position="234"/>
    </location>
</feature>
<evidence type="ECO:0000256" key="1">
    <source>
        <dbReference type="ARBA" id="ARBA00004123"/>
    </source>
</evidence>
<dbReference type="Gene3D" id="4.10.280.10">
    <property type="entry name" value="Helix-loop-helix DNA-binding domain"/>
    <property type="match status" value="1"/>
</dbReference>
<keyword evidence="3" id="KW-0238">DNA-binding</keyword>
<dbReference type="GO" id="GO:0046983">
    <property type="term" value="F:protein dimerization activity"/>
    <property type="evidence" value="ECO:0007669"/>
    <property type="project" value="InterPro"/>
</dbReference>
<comment type="caution">
    <text evidence="8">The sequence shown here is derived from an EMBL/GenBank/DDBJ whole genome shotgun (WGS) entry which is preliminary data.</text>
</comment>
<dbReference type="AlphaFoldDB" id="A0AAN7LA85"/>
<gene>
    <name evidence="8" type="ORF">SAY87_017336</name>
</gene>
<dbReference type="SUPFAM" id="SSF47459">
    <property type="entry name" value="HLH, helix-loop-helix DNA-binding domain"/>
    <property type="match status" value="1"/>
</dbReference>
<evidence type="ECO:0000256" key="6">
    <source>
        <dbReference type="SAM" id="MobiDB-lite"/>
    </source>
</evidence>
<dbReference type="EMBL" id="JAXIOK010000001">
    <property type="protein sequence ID" value="KAK4781230.1"/>
    <property type="molecule type" value="Genomic_DNA"/>
</dbReference>
<dbReference type="GO" id="GO:0000981">
    <property type="term" value="F:DNA-binding transcription factor activity, RNA polymerase II-specific"/>
    <property type="evidence" value="ECO:0007669"/>
    <property type="project" value="TreeGrafter"/>
</dbReference>
<feature type="region of interest" description="Disordered" evidence="6">
    <location>
        <begin position="88"/>
        <end position="109"/>
    </location>
</feature>
<comment type="subcellular location">
    <subcellularLocation>
        <location evidence="1">Nucleus</location>
    </subcellularLocation>
</comment>